<protein>
    <submittedName>
        <fullName evidence="1">Uncharacterized protein</fullName>
    </submittedName>
</protein>
<dbReference type="EMBL" id="BJXA01000042">
    <property type="protein sequence ID" value="GEM40830.1"/>
    <property type="molecule type" value="Genomic_DNA"/>
</dbReference>
<sequence>MTVGTFEDLRRRVTVQAARAGYELKRNNRPPYGWSLISAGSHEPVKSGSLDHLENWLAEQWATACSDSGSDRRNG</sequence>
<accession>A0A511MJL4</accession>
<evidence type="ECO:0000313" key="1">
    <source>
        <dbReference type="EMBL" id="GEM40830.1"/>
    </source>
</evidence>
<evidence type="ECO:0000313" key="2">
    <source>
        <dbReference type="Proteomes" id="UP000321424"/>
    </source>
</evidence>
<keyword evidence="2" id="KW-1185">Reference proteome</keyword>
<organism evidence="1 2">
    <name type="scientific">Nocardia ninae NBRC 108245</name>
    <dbReference type="NCBI Taxonomy" id="1210091"/>
    <lineage>
        <taxon>Bacteria</taxon>
        <taxon>Bacillati</taxon>
        <taxon>Actinomycetota</taxon>
        <taxon>Actinomycetes</taxon>
        <taxon>Mycobacteriales</taxon>
        <taxon>Nocardiaceae</taxon>
        <taxon>Nocardia</taxon>
    </lineage>
</organism>
<comment type="caution">
    <text evidence="1">The sequence shown here is derived from an EMBL/GenBank/DDBJ whole genome shotgun (WGS) entry which is preliminary data.</text>
</comment>
<proteinExistence type="predicted"/>
<reference evidence="1 2" key="1">
    <citation type="submission" date="2019-07" db="EMBL/GenBank/DDBJ databases">
        <title>Whole genome shotgun sequence of Nocardia ninae NBRC 108245.</title>
        <authorList>
            <person name="Hosoyama A."/>
            <person name="Uohara A."/>
            <person name="Ohji S."/>
            <person name="Ichikawa N."/>
        </authorList>
    </citation>
    <scope>NUCLEOTIDE SEQUENCE [LARGE SCALE GENOMIC DNA]</scope>
    <source>
        <strain evidence="1 2">NBRC 108245</strain>
    </source>
</reference>
<gene>
    <name evidence="1" type="ORF">NN4_53490</name>
</gene>
<dbReference type="AlphaFoldDB" id="A0A511MJL4"/>
<dbReference type="Proteomes" id="UP000321424">
    <property type="component" value="Unassembled WGS sequence"/>
</dbReference>
<name>A0A511MJL4_9NOCA</name>